<dbReference type="GO" id="GO:0051536">
    <property type="term" value="F:iron-sulfur cluster binding"/>
    <property type="evidence" value="ECO:0007669"/>
    <property type="project" value="InterPro"/>
</dbReference>
<dbReference type="GO" id="GO:0022904">
    <property type="term" value="P:respiratory electron transport chain"/>
    <property type="evidence" value="ECO:0007669"/>
    <property type="project" value="TreeGrafter"/>
</dbReference>
<dbReference type="Pfam" id="PF13085">
    <property type="entry name" value="Fer2_3"/>
    <property type="match status" value="1"/>
</dbReference>
<feature type="domain" description="Succinate dehydogenase/fumarate reductase N-terminal" evidence="4">
    <location>
        <begin position="8"/>
        <end position="103"/>
    </location>
</feature>
<dbReference type="InterPro" id="IPR036010">
    <property type="entry name" value="2Fe-2S_ferredoxin-like_sf"/>
</dbReference>
<dbReference type="Gene3D" id="3.10.20.30">
    <property type="match status" value="1"/>
</dbReference>
<organism evidence="5 6">
    <name type="scientific">Candidatus Sulfotelmatobacter kueseliae</name>
    <dbReference type="NCBI Taxonomy" id="2042962"/>
    <lineage>
        <taxon>Bacteria</taxon>
        <taxon>Pseudomonadati</taxon>
        <taxon>Acidobacteriota</taxon>
        <taxon>Terriglobia</taxon>
        <taxon>Terriglobales</taxon>
        <taxon>Candidatus Korobacteraceae</taxon>
        <taxon>Candidatus Sulfotelmatobacter</taxon>
    </lineage>
</organism>
<dbReference type="PANTHER" id="PTHR11921:SF29">
    <property type="entry name" value="SUCCINATE DEHYDROGENASE [UBIQUINONE] IRON-SULFUR SUBUNIT, MITOCHONDRIAL"/>
    <property type="match status" value="1"/>
</dbReference>
<comment type="cofactor">
    <cofactor evidence="1">
        <name>[3Fe-4S] cluster</name>
        <dbReference type="ChEBI" id="CHEBI:21137"/>
    </cofactor>
</comment>
<dbReference type="AlphaFoldDB" id="A0A2U3KAR7"/>
<dbReference type="InterPro" id="IPR012675">
    <property type="entry name" value="Beta-grasp_dom_sf"/>
</dbReference>
<name>A0A2U3KAR7_9BACT</name>
<evidence type="ECO:0000256" key="2">
    <source>
        <dbReference type="ARBA" id="ARBA00009433"/>
    </source>
</evidence>
<dbReference type="PANTHER" id="PTHR11921">
    <property type="entry name" value="SUCCINATE DEHYDROGENASE IRON-SULFUR PROTEIN"/>
    <property type="match status" value="1"/>
</dbReference>
<evidence type="ECO:0000313" key="6">
    <source>
        <dbReference type="Proteomes" id="UP000238701"/>
    </source>
</evidence>
<dbReference type="OrthoDB" id="9804391at2"/>
<evidence type="ECO:0000313" key="5">
    <source>
        <dbReference type="EMBL" id="SPF36647.1"/>
    </source>
</evidence>
<comment type="cofactor">
    <cofactor evidence="3">
        <name>[2Fe-2S] cluster</name>
        <dbReference type="ChEBI" id="CHEBI:190135"/>
    </cofactor>
</comment>
<dbReference type="InterPro" id="IPR025192">
    <property type="entry name" value="Succ_DH/fum_Rdtase_N"/>
</dbReference>
<protein>
    <recommendedName>
        <fullName evidence="4">Succinate dehydogenase/fumarate reductase N-terminal domain-containing protein</fullName>
    </recommendedName>
</protein>
<dbReference type="GO" id="GO:0009055">
    <property type="term" value="F:electron transfer activity"/>
    <property type="evidence" value="ECO:0007669"/>
    <property type="project" value="InterPro"/>
</dbReference>
<accession>A0A2U3KAR7</accession>
<dbReference type="SUPFAM" id="SSF54292">
    <property type="entry name" value="2Fe-2S ferredoxin-like"/>
    <property type="match status" value="1"/>
</dbReference>
<evidence type="ECO:0000256" key="3">
    <source>
        <dbReference type="ARBA" id="ARBA00034078"/>
    </source>
</evidence>
<reference evidence="6" key="1">
    <citation type="submission" date="2018-02" db="EMBL/GenBank/DDBJ databases">
        <authorList>
            <person name="Hausmann B."/>
        </authorList>
    </citation>
    <scope>NUCLEOTIDE SEQUENCE [LARGE SCALE GENOMIC DNA]</scope>
    <source>
        <strain evidence="6">Peat soil MAG SbA1</strain>
    </source>
</reference>
<proteinExistence type="inferred from homology"/>
<evidence type="ECO:0000259" key="4">
    <source>
        <dbReference type="Pfam" id="PF13085"/>
    </source>
</evidence>
<dbReference type="Proteomes" id="UP000238701">
    <property type="component" value="Unassembled WGS sequence"/>
</dbReference>
<gene>
    <name evidence="5" type="ORF">SBA1_160017</name>
</gene>
<sequence length="117" mass="13086">MDSETITVTVFRFEPTSDEEPHYQSYKVPFETGMSALNALDYIYQNLDGTVAYHDHAGCGLGICARCTVLINGRRGFLCQEIITGDILLEPVSKKTVIRDLVTRIGPRDAPQFTERS</sequence>
<comment type="similarity">
    <text evidence="2">Belongs to the succinate dehydrogenase/fumarate reductase iron-sulfur protein family.</text>
</comment>
<dbReference type="GO" id="GO:0009060">
    <property type="term" value="P:aerobic respiration"/>
    <property type="evidence" value="ECO:0007669"/>
    <property type="project" value="TreeGrafter"/>
</dbReference>
<evidence type="ECO:0000256" key="1">
    <source>
        <dbReference type="ARBA" id="ARBA00001927"/>
    </source>
</evidence>
<dbReference type="InterPro" id="IPR050573">
    <property type="entry name" value="SDH/FRD_Iron-Sulfur"/>
</dbReference>
<dbReference type="EMBL" id="OMOD01000068">
    <property type="protein sequence ID" value="SPF36647.1"/>
    <property type="molecule type" value="Genomic_DNA"/>
</dbReference>